<reference evidence="3" key="1">
    <citation type="journal article" date="2005" name="Nature">
        <title>The map-based sequence of the rice genome.</title>
        <authorList>
            <consortium name="International rice genome sequencing project (IRGSP)"/>
            <person name="Matsumoto T."/>
            <person name="Wu J."/>
            <person name="Kanamori H."/>
            <person name="Katayose Y."/>
            <person name="Fujisawa M."/>
            <person name="Namiki N."/>
            <person name="Mizuno H."/>
            <person name="Yamamoto K."/>
            <person name="Antonio B.A."/>
            <person name="Baba T."/>
            <person name="Sakata K."/>
            <person name="Nagamura Y."/>
            <person name="Aoki H."/>
            <person name="Arikawa K."/>
            <person name="Arita K."/>
            <person name="Bito T."/>
            <person name="Chiden Y."/>
            <person name="Fujitsuka N."/>
            <person name="Fukunaka R."/>
            <person name="Hamada M."/>
            <person name="Harada C."/>
            <person name="Hayashi A."/>
            <person name="Hijishita S."/>
            <person name="Honda M."/>
            <person name="Hosokawa S."/>
            <person name="Ichikawa Y."/>
            <person name="Idonuma A."/>
            <person name="Iijima M."/>
            <person name="Ikeda M."/>
            <person name="Ikeno M."/>
            <person name="Ito K."/>
            <person name="Ito S."/>
            <person name="Ito T."/>
            <person name="Ito Y."/>
            <person name="Ito Y."/>
            <person name="Iwabuchi A."/>
            <person name="Kamiya K."/>
            <person name="Karasawa W."/>
            <person name="Kurita K."/>
            <person name="Katagiri S."/>
            <person name="Kikuta A."/>
            <person name="Kobayashi H."/>
            <person name="Kobayashi N."/>
            <person name="Machita K."/>
            <person name="Maehara T."/>
            <person name="Masukawa M."/>
            <person name="Mizubayashi T."/>
            <person name="Mukai Y."/>
            <person name="Nagasaki H."/>
            <person name="Nagata Y."/>
            <person name="Naito S."/>
            <person name="Nakashima M."/>
            <person name="Nakama Y."/>
            <person name="Nakamichi Y."/>
            <person name="Nakamura M."/>
            <person name="Meguro A."/>
            <person name="Negishi M."/>
            <person name="Ohta I."/>
            <person name="Ohta T."/>
            <person name="Okamoto M."/>
            <person name="Ono N."/>
            <person name="Saji S."/>
            <person name="Sakaguchi M."/>
            <person name="Sakai K."/>
            <person name="Shibata M."/>
            <person name="Shimokawa T."/>
            <person name="Song J."/>
            <person name="Takazaki Y."/>
            <person name="Terasawa K."/>
            <person name="Tsugane M."/>
            <person name="Tsuji K."/>
            <person name="Ueda S."/>
            <person name="Waki K."/>
            <person name="Yamagata H."/>
            <person name="Yamamoto M."/>
            <person name="Yamamoto S."/>
            <person name="Yamane H."/>
            <person name="Yoshiki S."/>
            <person name="Yoshihara R."/>
            <person name="Yukawa K."/>
            <person name="Zhong H."/>
            <person name="Yano M."/>
            <person name="Yuan Q."/>
            <person name="Ouyang S."/>
            <person name="Liu J."/>
            <person name="Jones K.M."/>
            <person name="Gansberger K."/>
            <person name="Moffat K."/>
            <person name="Hill J."/>
            <person name="Bera J."/>
            <person name="Fadrosh D."/>
            <person name="Jin S."/>
            <person name="Johri S."/>
            <person name="Kim M."/>
            <person name="Overton L."/>
            <person name="Reardon M."/>
            <person name="Tsitrin T."/>
            <person name="Vuong H."/>
            <person name="Weaver B."/>
            <person name="Ciecko A."/>
            <person name="Tallon L."/>
            <person name="Jackson J."/>
            <person name="Pai G."/>
            <person name="Aken S.V."/>
            <person name="Utterback T."/>
            <person name="Reidmuller S."/>
            <person name="Feldblyum T."/>
            <person name="Hsiao J."/>
            <person name="Zismann V."/>
            <person name="Iobst S."/>
            <person name="de Vazeille A.R."/>
            <person name="Buell C.R."/>
            <person name="Ying K."/>
            <person name="Li Y."/>
            <person name="Lu T."/>
            <person name="Huang Y."/>
            <person name="Zhao Q."/>
            <person name="Feng Q."/>
            <person name="Zhang L."/>
            <person name="Zhu J."/>
            <person name="Weng Q."/>
            <person name="Mu J."/>
            <person name="Lu Y."/>
            <person name="Fan D."/>
            <person name="Liu Y."/>
            <person name="Guan J."/>
            <person name="Zhang Y."/>
            <person name="Yu S."/>
            <person name="Liu X."/>
            <person name="Zhang Y."/>
            <person name="Hong G."/>
            <person name="Han B."/>
            <person name="Choisne N."/>
            <person name="Demange N."/>
            <person name="Orjeda G."/>
            <person name="Samain S."/>
            <person name="Cattolico L."/>
            <person name="Pelletier E."/>
            <person name="Couloux A."/>
            <person name="Segurens B."/>
            <person name="Wincker P."/>
            <person name="D'Hont A."/>
            <person name="Scarpelli C."/>
            <person name="Weissenbach J."/>
            <person name="Salanoubat M."/>
            <person name="Quetier F."/>
            <person name="Yu Y."/>
            <person name="Kim H.R."/>
            <person name="Rambo T."/>
            <person name="Currie J."/>
            <person name="Collura K."/>
            <person name="Luo M."/>
            <person name="Yang T."/>
            <person name="Ammiraju J.S.S."/>
            <person name="Engler F."/>
            <person name="Soderlund C."/>
            <person name="Wing R.A."/>
            <person name="Palmer L.E."/>
            <person name="de la Bastide M."/>
            <person name="Spiegel L."/>
            <person name="Nascimento L."/>
            <person name="Zutavern T."/>
            <person name="O'Shaughnessy A."/>
            <person name="Dike S."/>
            <person name="Dedhia N."/>
            <person name="Preston R."/>
            <person name="Balija V."/>
            <person name="McCombie W.R."/>
            <person name="Chow T."/>
            <person name="Chen H."/>
            <person name="Chung M."/>
            <person name="Chen C."/>
            <person name="Shaw J."/>
            <person name="Wu H."/>
            <person name="Hsiao K."/>
            <person name="Chao Y."/>
            <person name="Chu M."/>
            <person name="Cheng C."/>
            <person name="Hour A."/>
            <person name="Lee P."/>
            <person name="Lin S."/>
            <person name="Lin Y."/>
            <person name="Liou J."/>
            <person name="Liu S."/>
            <person name="Hsing Y."/>
            <person name="Raghuvanshi S."/>
            <person name="Mohanty A."/>
            <person name="Bharti A.K."/>
            <person name="Gaur A."/>
            <person name="Gupta V."/>
            <person name="Kumar D."/>
            <person name="Ravi V."/>
            <person name="Vij S."/>
            <person name="Kapur A."/>
            <person name="Khurana P."/>
            <person name="Khurana P."/>
            <person name="Khurana J.P."/>
            <person name="Tyagi A.K."/>
            <person name="Gaikwad K."/>
            <person name="Singh A."/>
            <person name="Dalal V."/>
            <person name="Srivastava S."/>
            <person name="Dixit A."/>
            <person name="Pal A.K."/>
            <person name="Ghazi I.A."/>
            <person name="Yadav M."/>
            <person name="Pandit A."/>
            <person name="Bhargava A."/>
            <person name="Sureshbabu K."/>
            <person name="Batra K."/>
            <person name="Sharma T.R."/>
            <person name="Mohapatra T."/>
            <person name="Singh N.K."/>
            <person name="Messing J."/>
            <person name="Nelson A.B."/>
            <person name="Fuks G."/>
            <person name="Kavchok S."/>
            <person name="Keizer G."/>
            <person name="Linton E."/>
            <person name="Llaca V."/>
            <person name="Song R."/>
            <person name="Tanyolac B."/>
            <person name="Young S."/>
            <person name="Ho-Il K."/>
            <person name="Hahn J.H."/>
            <person name="Sangsakoo G."/>
            <person name="Vanavichit A."/>
            <person name="de Mattos Luiz.A.T."/>
            <person name="Zimmer P.D."/>
            <person name="Malone G."/>
            <person name="Dellagostin O."/>
            <person name="de Oliveira A.C."/>
            <person name="Bevan M."/>
            <person name="Bancroft I."/>
            <person name="Minx P."/>
            <person name="Cordum H."/>
            <person name="Wilson R."/>
            <person name="Cheng Z."/>
            <person name="Jin W."/>
            <person name="Jiang J."/>
            <person name="Leong S.A."/>
            <person name="Iwama H."/>
            <person name="Gojobori T."/>
            <person name="Itoh T."/>
            <person name="Niimura Y."/>
            <person name="Fujii Y."/>
            <person name="Habara T."/>
            <person name="Sakai H."/>
            <person name="Sato Y."/>
            <person name="Wilson G."/>
            <person name="Kumar K."/>
            <person name="McCouch S."/>
            <person name="Juretic N."/>
            <person name="Hoen D."/>
            <person name="Wright S."/>
            <person name="Bruskiewich R."/>
            <person name="Bureau T."/>
            <person name="Miyao A."/>
            <person name="Hirochika H."/>
            <person name="Nishikawa T."/>
            <person name="Kadowaki K."/>
            <person name="Sugiura M."/>
            <person name="Burr B."/>
            <person name="Sasaki T."/>
        </authorList>
    </citation>
    <scope>NUCLEOTIDE SEQUENCE [LARGE SCALE GENOMIC DNA]</scope>
    <source>
        <strain evidence="3">cv. Nipponbare</strain>
    </source>
</reference>
<gene>
    <name evidence="2" type="ordered locus">Os03g0206750</name>
    <name evidence="2" type="ORF">OSNPB_030206750</name>
</gene>
<dbReference type="Proteomes" id="UP000059680">
    <property type="component" value="Chromosome 3"/>
</dbReference>
<sequence length="371" mass="39941">MLMVASNLQVDVNGAVHAVLVEPGALRDELGEGGELVNGQVLVGGDLGEVAIHEPADLGDVAVRRRRRRAEVVVGGVVQPWRRIRGVVQVEVAGQDPLHGVDVVGRCGGGGVGRGGRDEEVVEHGLAELRRHSLLEVEPARQRRVEVDRGAEQHRQEAHRQSVPLPRQQAHDRLEHHPLLVLLPRAHLLPVPPHDECPHGDALEAPRLHRDHDALERVDPQRRQLVGAPVVDLPRRRGAHAIVAAAAAAAGGAQRHAELAVAAADDGRDGVDAPGDEPRLLLRRREELLGLAEHGDRALEARQRHLLQVGLRPADQVARPALLGHLEVLAGATQHGDVVHGDLEVDAVAELDDELERLGAAGHAGDLQVRR</sequence>
<feature type="non-terminal residue" evidence="2">
    <location>
        <position position="371"/>
    </location>
</feature>
<accession>A0A0P0VUI6</accession>
<feature type="region of interest" description="Disordered" evidence="1">
    <location>
        <begin position="145"/>
        <end position="167"/>
    </location>
</feature>
<dbReference type="FunCoup" id="A0A0P0VUI6">
    <property type="interactions" value="331"/>
</dbReference>
<evidence type="ECO:0000313" key="2">
    <source>
        <dbReference type="EMBL" id="BAS82871.1"/>
    </source>
</evidence>
<dbReference type="PaxDb" id="39947-A0A0P0VUI6"/>
<dbReference type="InParanoid" id="A0A0P0VUI6"/>
<dbReference type="Gramene" id="Os03t0206750-00">
    <property type="protein sequence ID" value="Os03t0206750-00"/>
    <property type="gene ID" value="Os03g0206750"/>
</dbReference>
<name>A0A0P0VUI6_ORYSJ</name>
<dbReference type="AlphaFoldDB" id="A0A0P0VUI6"/>
<evidence type="ECO:0000256" key="1">
    <source>
        <dbReference type="SAM" id="MobiDB-lite"/>
    </source>
</evidence>
<proteinExistence type="predicted"/>
<evidence type="ECO:0000313" key="3">
    <source>
        <dbReference type="Proteomes" id="UP000059680"/>
    </source>
</evidence>
<feature type="compositionally biased region" description="Basic and acidic residues" evidence="1">
    <location>
        <begin position="145"/>
        <end position="160"/>
    </location>
</feature>
<keyword evidence="3" id="KW-1185">Reference proteome</keyword>
<dbReference type="EMBL" id="AP014959">
    <property type="protein sequence ID" value="BAS82871.1"/>
    <property type="molecule type" value="Genomic_DNA"/>
</dbReference>
<reference evidence="2 3" key="3">
    <citation type="journal article" date="2013" name="Rice">
        <title>Improvement of the Oryza sativa Nipponbare reference genome using next generation sequence and optical map data.</title>
        <authorList>
            <person name="Kawahara Y."/>
            <person name="de la Bastide M."/>
            <person name="Hamilton J.P."/>
            <person name="Kanamori H."/>
            <person name="McCombie W.R."/>
            <person name="Ouyang S."/>
            <person name="Schwartz D.C."/>
            <person name="Tanaka T."/>
            <person name="Wu J."/>
            <person name="Zhou S."/>
            <person name="Childs K.L."/>
            <person name="Davidson R.M."/>
            <person name="Lin H."/>
            <person name="Quesada-Ocampo L."/>
            <person name="Vaillancourt B."/>
            <person name="Sakai H."/>
            <person name="Lee S.S."/>
            <person name="Kim J."/>
            <person name="Numa H."/>
            <person name="Itoh T."/>
            <person name="Buell C.R."/>
            <person name="Matsumoto T."/>
        </authorList>
    </citation>
    <scope>NUCLEOTIDE SEQUENCE [LARGE SCALE GENOMIC DNA]</scope>
    <source>
        <strain evidence="3">cv. Nipponbare</strain>
    </source>
</reference>
<reference evidence="2 3" key="2">
    <citation type="journal article" date="2013" name="Plant Cell Physiol.">
        <title>Rice Annotation Project Database (RAP-DB): an integrative and interactive database for rice genomics.</title>
        <authorList>
            <person name="Sakai H."/>
            <person name="Lee S.S."/>
            <person name="Tanaka T."/>
            <person name="Numa H."/>
            <person name="Kim J."/>
            <person name="Kawahara Y."/>
            <person name="Wakimoto H."/>
            <person name="Yang C.C."/>
            <person name="Iwamoto M."/>
            <person name="Abe T."/>
            <person name="Yamada Y."/>
            <person name="Muto A."/>
            <person name="Inokuchi H."/>
            <person name="Ikemura T."/>
            <person name="Matsumoto T."/>
            <person name="Sasaki T."/>
            <person name="Itoh T."/>
        </authorList>
    </citation>
    <scope>NUCLEOTIDE SEQUENCE [LARGE SCALE GENOMIC DNA]</scope>
    <source>
        <strain evidence="3">cv. Nipponbare</strain>
    </source>
</reference>
<protein>
    <submittedName>
        <fullName evidence="2">Os03g0206750 protein</fullName>
    </submittedName>
</protein>
<organism evidence="2 3">
    <name type="scientific">Oryza sativa subsp. japonica</name>
    <name type="common">Rice</name>
    <dbReference type="NCBI Taxonomy" id="39947"/>
    <lineage>
        <taxon>Eukaryota</taxon>
        <taxon>Viridiplantae</taxon>
        <taxon>Streptophyta</taxon>
        <taxon>Embryophyta</taxon>
        <taxon>Tracheophyta</taxon>
        <taxon>Spermatophyta</taxon>
        <taxon>Magnoliopsida</taxon>
        <taxon>Liliopsida</taxon>
        <taxon>Poales</taxon>
        <taxon>Poaceae</taxon>
        <taxon>BOP clade</taxon>
        <taxon>Oryzoideae</taxon>
        <taxon>Oryzeae</taxon>
        <taxon>Oryzinae</taxon>
        <taxon>Oryza</taxon>
        <taxon>Oryza sativa</taxon>
    </lineage>
</organism>